<reference evidence="2" key="1">
    <citation type="submission" date="2016-11" db="EMBL/GenBank/DDBJ databases">
        <authorList>
            <person name="Varghese N."/>
            <person name="Submissions S."/>
        </authorList>
    </citation>
    <scope>NUCLEOTIDE SEQUENCE [LARGE SCALE GENOMIC DNA]</scope>
    <source>
        <strain evidence="2">DSM 18095</strain>
    </source>
</reference>
<sequence length="61" mass="6544">MFCHVPLSVHITSDPSSIFITEPTVCLIPAYMQNTSFAALPTGDLETGSTLFGADKPIVLF</sequence>
<gene>
    <name evidence="1" type="ORF">SAMN02745784_00635</name>
</gene>
<protein>
    <submittedName>
        <fullName evidence="1">Uncharacterized protein</fullName>
    </submittedName>
</protein>
<dbReference type="AlphaFoldDB" id="A0A1M4TE63"/>
<dbReference type="GeneID" id="90996660"/>
<keyword evidence="2" id="KW-1185">Reference proteome</keyword>
<evidence type="ECO:0000313" key="2">
    <source>
        <dbReference type="Proteomes" id="UP000184114"/>
    </source>
</evidence>
<dbReference type="EMBL" id="FQTY01000002">
    <property type="protein sequence ID" value="SHE42792.1"/>
    <property type="molecule type" value="Genomic_DNA"/>
</dbReference>
<dbReference type="Proteomes" id="UP000184114">
    <property type="component" value="Unassembled WGS sequence"/>
</dbReference>
<name>A0A1M4TE63_9FIRM</name>
<proteinExistence type="predicted"/>
<dbReference type="RefSeq" id="WP_143154880.1">
    <property type="nucleotide sequence ID" value="NZ_FQTY01000002.1"/>
</dbReference>
<organism evidence="1 2">
    <name type="scientific">Tissierella praeacuta DSM 18095</name>
    <dbReference type="NCBI Taxonomy" id="1123404"/>
    <lineage>
        <taxon>Bacteria</taxon>
        <taxon>Bacillati</taxon>
        <taxon>Bacillota</taxon>
        <taxon>Tissierellia</taxon>
        <taxon>Tissierellales</taxon>
        <taxon>Tissierellaceae</taxon>
        <taxon>Tissierella</taxon>
    </lineage>
</organism>
<evidence type="ECO:0000313" key="1">
    <source>
        <dbReference type="EMBL" id="SHE42792.1"/>
    </source>
</evidence>
<accession>A0A1M4TE63</accession>